<evidence type="ECO:0008006" key="6">
    <source>
        <dbReference type="Google" id="ProtNLM"/>
    </source>
</evidence>
<name>A0A081NJ25_9GAMM</name>
<evidence type="ECO:0000256" key="3">
    <source>
        <dbReference type="ARBA" id="ARBA00023315"/>
    </source>
</evidence>
<dbReference type="InterPro" id="IPR016039">
    <property type="entry name" value="Thiolase-like"/>
</dbReference>
<sequence>MTELNPNTPVLVGIGIIEQRMDDPSKAKEAWQLMADSVSAAASDAQAESLLKDIDKVYVPQSLWPYSDPGRLIADEVGASQAKTVLGQIGVLQQTLMGDACEAIQNGDIDVAVVTGGDAKYRELIARFGNIELTDTQQTEKPDEVLEPEAELWLEEETGAGLGMPVGYYAIMESAFRHSQGLSIDEHRDKIAAMYSRFSDIAADNPHAWKPKHVDADFIRNPSDKNKMLAFPYTKLHNTSWNVDQAGALLFCSVAKAESLGIPKEKWVFPLASTESNSMTCVSQRPELHRLPGAELCGEKALEVANIKAEDVAFLDLYSCFPVAVETYANELGVSLDRDLTVTGGMPFAGGPLNNYAIQSTCRMIELLRNNPAEYGLVSSVSGMLTKQAYGLWSCQPGSNEFANIDVTPRVKERTPPVKLDNSYEGEGVIAGYTVMYQGTEKTRAIAVIDQPSGKRSVCFSDLPELMEQMEQEEFCGKTVSIRQNQFSL</sequence>
<dbReference type="GO" id="GO:0016746">
    <property type="term" value="F:acyltransferase activity"/>
    <property type="evidence" value="ECO:0007669"/>
    <property type="project" value="UniProtKB-KW"/>
</dbReference>
<dbReference type="eggNOG" id="COG0183">
    <property type="taxonomic scope" value="Bacteria"/>
</dbReference>
<reference evidence="4 5" key="1">
    <citation type="submission" date="2014-06" db="EMBL/GenBank/DDBJ databases">
        <title>Whole Genome Sequences of Three Symbiotic Endozoicomonas Bacteria.</title>
        <authorList>
            <person name="Neave M.J."/>
            <person name="Apprill A."/>
            <person name="Voolstra C.R."/>
        </authorList>
    </citation>
    <scope>NUCLEOTIDE SEQUENCE [LARGE SCALE GENOMIC DNA]</scope>
    <source>
        <strain evidence="4 5">DSM 25634</strain>
    </source>
</reference>
<evidence type="ECO:0000313" key="4">
    <source>
        <dbReference type="EMBL" id="KEQ18448.1"/>
    </source>
</evidence>
<dbReference type="RefSeq" id="WP_034835789.1">
    <property type="nucleotide sequence ID" value="NZ_JOKH01000002.1"/>
</dbReference>
<gene>
    <name evidence="4" type="ORF">GZ78_13235</name>
</gene>
<keyword evidence="2" id="KW-0808">Transferase</keyword>
<accession>A0A081NJ25</accession>
<dbReference type="OrthoDB" id="4470569at2"/>
<comment type="caution">
    <text evidence="4">The sequence shown here is derived from an EMBL/GenBank/DDBJ whole genome shotgun (WGS) entry which is preliminary data.</text>
</comment>
<dbReference type="Gene3D" id="2.40.50.840">
    <property type="match status" value="1"/>
</dbReference>
<organism evidence="4 5">
    <name type="scientific">Endozoicomonas numazuensis</name>
    <dbReference type="NCBI Taxonomy" id="1137799"/>
    <lineage>
        <taxon>Bacteria</taxon>
        <taxon>Pseudomonadati</taxon>
        <taxon>Pseudomonadota</taxon>
        <taxon>Gammaproteobacteria</taxon>
        <taxon>Oceanospirillales</taxon>
        <taxon>Endozoicomonadaceae</taxon>
        <taxon>Endozoicomonas</taxon>
    </lineage>
</organism>
<proteinExistence type="inferred from homology"/>
<keyword evidence="5" id="KW-1185">Reference proteome</keyword>
<dbReference type="Gene3D" id="3.40.47.10">
    <property type="match status" value="1"/>
</dbReference>
<dbReference type="PANTHER" id="PTHR18919">
    <property type="entry name" value="ACETYL-COA C-ACYLTRANSFERASE"/>
    <property type="match status" value="1"/>
</dbReference>
<comment type="similarity">
    <text evidence="1">Belongs to the thiolase-like superfamily. Thiolase family.</text>
</comment>
<dbReference type="AlphaFoldDB" id="A0A081NJ25"/>
<keyword evidence="3" id="KW-0012">Acyltransferase</keyword>
<dbReference type="SUPFAM" id="SSF53901">
    <property type="entry name" value="Thiolase-like"/>
    <property type="match status" value="1"/>
</dbReference>
<dbReference type="STRING" id="1137799.GZ78_13235"/>
<evidence type="ECO:0000313" key="5">
    <source>
        <dbReference type="Proteomes" id="UP000028073"/>
    </source>
</evidence>
<evidence type="ECO:0000256" key="2">
    <source>
        <dbReference type="ARBA" id="ARBA00022679"/>
    </source>
</evidence>
<dbReference type="EMBL" id="JOKH01000002">
    <property type="protein sequence ID" value="KEQ18448.1"/>
    <property type="molecule type" value="Genomic_DNA"/>
</dbReference>
<protein>
    <recommendedName>
        <fullName evidence="6">Acetyl-CoA acetyltransferase</fullName>
    </recommendedName>
</protein>
<dbReference type="Proteomes" id="UP000028073">
    <property type="component" value="Unassembled WGS sequence"/>
</dbReference>
<evidence type="ECO:0000256" key="1">
    <source>
        <dbReference type="ARBA" id="ARBA00010982"/>
    </source>
</evidence>
<dbReference type="PANTHER" id="PTHR18919:SF139">
    <property type="entry name" value="THIOLASE-LIKE PROTEIN TYPE 1 ADDITIONAL C-TERMINAL DOMAIN-CONTAINING PROTEIN"/>
    <property type="match status" value="1"/>
</dbReference>